<dbReference type="SUPFAM" id="SSF57424">
    <property type="entry name" value="LDL receptor-like module"/>
    <property type="match status" value="1"/>
</dbReference>
<protein>
    <submittedName>
        <fullName evidence="4">Uncharacterized protein</fullName>
    </submittedName>
</protein>
<sequence>MKLVQSVAWWLTFVTGLCSARDATLASIQRHLKNLQTFSTNSEHLSSLSRSPSLPIEERSITDIEPVENSRQTFIKNILSQRHTHRPIVKTGLILAFDPIAEEDRLQEYLAERLRRKHEHRPLKHKRACRGVEKGLKTLRCPSDDSICLHDDMICNSYRDCPNGEDENPAVCLIHDWASRWFSKIQYYLIPNKST</sequence>
<dbReference type="InterPro" id="IPR002172">
    <property type="entry name" value="LDrepeatLR_classA_rpt"/>
</dbReference>
<evidence type="ECO:0000256" key="3">
    <source>
        <dbReference type="SAM" id="SignalP"/>
    </source>
</evidence>
<feature type="signal peptide" evidence="3">
    <location>
        <begin position="1"/>
        <end position="20"/>
    </location>
</feature>
<keyword evidence="1" id="KW-1015">Disulfide bond</keyword>
<dbReference type="Gene3D" id="2.40.128.620">
    <property type="match status" value="1"/>
</dbReference>
<dbReference type="PROSITE" id="PS50068">
    <property type="entry name" value="LDLRA_2"/>
    <property type="match status" value="1"/>
</dbReference>
<dbReference type="PROSITE" id="PS01209">
    <property type="entry name" value="LDLRA_1"/>
    <property type="match status" value="1"/>
</dbReference>
<organism evidence="4 5">
    <name type="scientific">Patella caerulea</name>
    <name type="common">Rayed Mediterranean limpet</name>
    <dbReference type="NCBI Taxonomy" id="87958"/>
    <lineage>
        <taxon>Eukaryota</taxon>
        <taxon>Metazoa</taxon>
        <taxon>Spiralia</taxon>
        <taxon>Lophotrochozoa</taxon>
        <taxon>Mollusca</taxon>
        <taxon>Gastropoda</taxon>
        <taxon>Patellogastropoda</taxon>
        <taxon>Patelloidea</taxon>
        <taxon>Patellidae</taxon>
        <taxon>Patella</taxon>
    </lineage>
</organism>
<dbReference type="InterPro" id="IPR036055">
    <property type="entry name" value="LDL_receptor-like_sf"/>
</dbReference>
<gene>
    <name evidence="4" type="ORF">SNE40_005662</name>
</gene>
<keyword evidence="3" id="KW-0732">Signal</keyword>
<evidence type="ECO:0000313" key="4">
    <source>
        <dbReference type="EMBL" id="KAK6187694.1"/>
    </source>
</evidence>
<evidence type="ECO:0000256" key="1">
    <source>
        <dbReference type="ARBA" id="ARBA00023157"/>
    </source>
</evidence>
<comment type="caution">
    <text evidence="2">Lacks conserved residue(s) required for the propagation of feature annotation.</text>
</comment>
<dbReference type="Proteomes" id="UP001347796">
    <property type="component" value="Unassembled WGS sequence"/>
</dbReference>
<reference evidence="4 5" key="1">
    <citation type="submission" date="2024-01" db="EMBL/GenBank/DDBJ databases">
        <title>The genome of the rayed Mediterranean limpet Patella caerulea (Linnaeus, 1758).</title>
        <authorList>
            <person name="Anh-Thu Weber A."/>
            <person name="Halstead-Nussloch G."/>
        </authorList>
    </citation>
    <scope>NUCLEOTIDE SEQUENCE [LARGE SCALE GENOMIC DNA]</scope>
    <source>
        <strain evidence="4">AATW-2023a</strain>
        <tissue evidence="4">Whole specimen</tissue>
    </source>
</reference>
<evidence type="ECO:0000313" key="5">
    <source>
        <dbReference type="Proteomes" id="UP001347796"/>
    </source>
</evidence>
<name>A0AAN8Q089_PATCE</name>
<feature type="chain" id="PRO_5043032778" evidence="3">
    <location>
        <begin position="21"/>
        <end position="195"/>
    </location>
</feature>
<dbReference type="CDD" id="cd00112">
    <property type="entry name" value="LDLa"/>
    <property type="match status" value="1"/>
</dbReference>
<keyword evidence="5" id="KW-1185">Reference proteome</keyword>
<dbReference type="InterPro" id="IPR023415">
    <property type="entry name" value="LDLR_class-A_CS"/>
</dbReference>
<dbReference type="AlphaFoldDB" id="A0AAN8Q089"/>
<evidence type="ECO:0000256" key="2">
    <source>
        <dbReference type="PROSITE-ProRule" id="PRU00124"/>
    </source>
</evidence>
<dbReference type="EMBL" id="JAZGQO010000004">
    <property type="protein sequence ID" value="KAK6187694.1"/>
    <property type="molecule type" value="Genomic_DNA"/>
</dbReference>
<proteinExistence type="predicted"/>
<comment type="caution">
    <text evidence="4">The sequence shown here is derived from an EMBL/GenBank/DDBJ whole genome shotgun (WGS) entry which is preliminary data.</text>
</comment>
<accession>A0AAN8Q089</accession>